<comment type="caution">
    <text evidence="1">The sequence shown here is derived from an EMBL/GenBank/DDBJ whole genome shotgun (WGS) entry which is preliminary data.</text>
</comment>
<dbReference type="Proteomes" id="UP000676336">
    <property type="component" value="Unassembled WGS sequence"/>
</dbReference>
<sequence length="33" mass="4063">EIEIRRLGNELNTERERHKNELDICRKNITVNR</sequence>
<name>A0A8S3B0T6_9BILA</name>
<accession>A0A8S3B0T6</accession>
<dbReference type="AlphaFoldDB" id="A0A8S3B0T6"/>
<protein>
    <submittedName>
        <fullName evidence="1">Uncharacterized protein</fullName>
    </submittedName>
</protein>
<evidence type="ECO:0000313" key="2">
    <source>
        <dbReference type="Proteomes" id="UP000676336"/>
    </source>
</evidence>
<proteinExistence type="predicted"/>
<feature type="non-terminal residue" evidence="1">
    <location>
        <position position="1"/>
    </location>
</feature>
<organism evidence="1 2">
    <name type="scientific">Rotaria magnacalcarata</name>
    <dbReference type="NCBI Taxonomy" id="392030"/>
    <lineage>
        <taxon>Eukaryota</taxon>
        <taxon>Metazoa</taxon>
        <taxon>Spiralia</taxon>
        <taxon>Gnathifera</taxon>
        <taxon>Rotifera</taxon>
        <taxon>Eurotatoria</taxon>
        <taxon>Bdelloidea</taxon>
        <taxon>Philodinida</taxon>
        <taxon>Philodinidae</taxon>
        <taxon>Rotaria</taxon>
    </lineage>
</organism>
<dbReference type="EMBL" id="CAJOBI010132879">
    <property type="protein sequence ID" value="CAF4733161.1"/>
    <property type="molecule type" value="Genomic_DNA"/>
</dbReference>
<gene>
    <name evidence="1" type="ORF">SMN809_LOCUS44359</name>
</gene>
<evidence type="ECO:0000313" key="1">
    <source>
        <dbReference type="EMBL" id="CAF4733161.1"/>
    </source>
</evidence>
<reference evidence="1" key="1">
    <citation type="submission" date="2021-02" db="EMBL/GenBank/DDBJ databases">
        <authorList>
            <person name="Nowell W R."/>
        </authorList>
    </citation>
    <scope>NUCLEOTIDE SEQUENCE</scope>
</reference>